<dbReference type="EMBL" id="SOAX01000002">
    <property type="protein sequence ID" value="TDT43529.1"/>
    <property type="molecule type" value="Genomic_DNA"/>
</dbReference>
<reference evidence="1 2" key="1">
    <citation type="submission" date="2019-03" db="EMBL/GenBank/DDBJ databases">
        <title>Genomic Encyclopedia of Type Strains, Phase IV (KMG-IV): sequencing the most valuable type-strain genomes for metagenomic binning, comparative biology and taxonomic classification.</title>
        <authorList>
            <person name="Goeker M."/>
        </authorList>
    </citation>
    <scope>NUCLEOTIDE SEQUENCE [LARGE SCALE GENOMIC DNA]</scope>
    <source>
        <strain evidence="1 2">DSM 15505</strain>
    </source>
</reference>
<sequence length="86" mass="9412">MPFSSEHIAELNLLARFESPSSLAGIKVHSNQADPETVAAAERLYRKGLITQKDGGYLTSQGCEALEHSQKLQGILSSEQTNRLEL</sequence>
<dbReference type="InterPro" id="IPR013468">
    <property type="entry name" value="CHP02647"/>
</dbReference>
<gene>
    <name evidence="1" type="ORF">DES49_1347</name>
</gene>
<dbReference type="AlphaFoldDB" id="A0A4R7K1Z6"/>
<dbReference type="Proteomes" id="UP000295830">
    <property type="component" value="Unassembled WGS sequence"/>
</dbReference>
<evidence type="ECO:0000313" key="1">
    <source>
        <dbReference type="EMBL" id="TDT43529.1"/>
    </source>
</evidence>
<proteinExistence type="predicted"/>
<protein>
    <submittedName>
        <fullName evidence="1">Uncharacterized protein (TIGR02647 family)</fullName>
    </submittedName>
</protein>
<dbReference type="NCBIfam" id="TIGR02647">
    <property type="entry name" value="DNA"/>
    <property type="match status" value="1"/>
</dbReference>
<evidence type="ECO:0000313" key="2">
    <source>
        <dbReference type="Proteomes" id="UP000295830"/>
    </source>
</evidence>
<accession>A0A4R7K1Z6</accession>
<keyword evidence="2" id="KW-1185">Reference proteome</keyword>
<name>A0A4R7K1Z6_9GAMM</name>
<organism evidence="1 2">
    <name type="scientific">Halospina denitrificans</name>
    <dbReference type="NCBI Taxonomy" id="332522"/>
    <lineage>
        <taxon>Bacteria</taxon>
        <taxon>Pseudomonadati</taxon>
        <taxon>Pseudomonadota</taxon>
        <taxon>Gammaproteobacteria</taxon>
        <taxon>Halospina</taxon>
    </lineage>
</organism>
<dbReference type="OrthoDB" id="5600572at2"/>
<dbReference type="RefSeq" id="WP_133735594.1">
    <property type="nucleotide sequence ID" value="NZ_SOAX01000002.1"/>
</dbReference>
<dbReference type="Pfam" id="PF18918">
    <property type="entry name" value="DUF5669"/>
    <property type="match status" value="1"/>
</dbReference>
<comment type="caution">
    <text evidence="1">The sequence shown here is derived from an EMBL/GenBank/DDBJ whole genome shotgun (WGS) entry which is preliminary data.</text>
</comment>